<name>A0AAD6Z295_9AGAR</name>
<evidence type="ECO:0000256" key="1">
    <source>
        <dbReference type="RuleBase" id="RU367065"/>
    </source>
</evidence>
<evidence type="ECO:0000313" key="3">
    <source>
        <dbReference type="EMBL" id="KAJ7303711.1"/>
    </source>
</evidence>
<dbReference type="GO" id="GO:0030686">
    <property type="term" value="C:90S preribosome"/>
    <property type="evidence" value="ECO:0007669"/>
    <property type="project" value="TreeGrafter"/>
</dbReference>
<gene>
    <name evidence="3" type="ORF">DFH08DRAFT_986112</name>
</gene>
<keyword evidence="1" id="KW-0698">rRNA processing</keyword>
<comment type="subunit">
    <text evidence="1">Component of the ribosomal small subunit (SSU) processome.</text>
</comment>
<dbReference type="EMBL" id="JARIHO010000103">
    <property type="protein sequence ID" value="KAJ7303711.1"/>
    <property type="molecule type" value="Genomic_DNA"/>
</dbReference>
<dbReference type="GO" id="GO:0000462">
    <property type="term" value="P:maturation of SSU-rRNA from tricistronic rRNA transcript (SSU-rRNA, 5.8S rRNA, LSU-rRNA)"/>
    <property type="evidence" value="ECO:0007669"/>
    <property type="project" value="TreeGrafter"/>
</dbReference>
<evidence type="ECO:0000313" key="4">
    <source>
        <dbReference type="Proteomes" id="UP001218218"/>
    </source>
</evidence>
<dbReference type="GO" id="GO:0034455">
    <property type="term" value="C:t-UTP complex"/>
    <property type="evidence" value="ECO:0007669"/>
    <property type="project" value="TreeGrafter"/>
</dbReference>
<organism evidence="3 4">
    <name type="scientific">Mycena albidolilacea</name>
    <dbReference type="NCBI Taxonomy" id="1033008"/>
    <lineage>
        <taxon>Eukaryota</taxon>
        <taxon>Fungi</taxon>
        <taxon>Dikarya</taxon>
        <taxon>Basidiomycota</taxon>
        <taxon>Agaricomycotina</taxon>
        <taxon>Agaricomycetes</taxon>
        <taxon>Agaricomycetidae</taxon>
        <taxon>Agaricales</taxon>
        <taxon>Marasmiineae</taxon>
        <taxon>Mycenaceae</taxon>
        <taxon>Mycena</taxon>
    </lineage>
</organism>
<comment type="function">
    <text evidence="1">Involved in nucleolar processing of pre-18S ribosomal RNA.</text>
</comment>
<comment type="subcellular location">
    <subcellularLocation>
        <location evidence="1">Nucleus</location>
        <location evidence="1">Nucleolus</location>
    </subcellularLocation>
</comment>
<dbReference type="InterPro" id="IPR040191">
    <property type="entry name" value="UTP10"/>
</dbReference>
<keyword evidence="1" id="KW-0690">Ribosome biogenesis</keyword>
<dbReference type="PANTHER" id="PTHR13457:SF1">
    <property type="entry name" value="HEAT REPEAT-CONTAINING PROTEIN 1"/>
    <property type="match status" value="1"/>
</dbReference>
<dbReference type="GO" id="GO:0030515">
    <property type="term" value="F:snoRNA binding"/>
    <property type="evidence" value="ECO:0007669"/>
    <property type="project" value="TreeGrafter"/>
</dbReference>
<dbReference type="GO" id="GO:0045943">
    <property type="term" value="P:positive regulation of transcription by RNA polymerase I"/>
    <property type="evidence" value="ECO:0007669"/>
    <property type="project" value="TreeGrafter"/>
</dbReference>
<dbReference type="GO" id="GO:0032040">
    <property type="term" value="C:small-subunit processome"/>
    <property type="evidence" value="ECO:0007669"/>
    <property type="project" value="TreeGrafter"/>
</dbReference>
<comment type="caution">
    <text evidence="3">The sequence shown here is derived from an EMBL/GenBank/DDBJ whole genome shotgun (WGS) entry which is preliminary data.</text>
</comment>
<comment type="similarity">
    <text evidence="1">Belongs to the HEATR1/UTP10 family.</text>
</comment>
<keyword evidence="4" id="KW-1185">Reference proteome</keyword>
<accession>A0AAD6Z295</accession>
<dbReference type="PANTHER" id="PTHR13457">
    <property type="entry name" value="BAP28"/>
    <property type="match status" value="1"/>
</dbReference>
<dbReference type="Proteomes" id="UP001218218">
    <property type="component" value="Unassembled WGS sequence"/>
</dbReference>
<feature type="region of interest" description="Disordered" evidence="2">
    <location>
        <begin position="47"/>
        <end position="67"/>
    </location>
</feature>
<dbReference type="AlphaFoldDB" id="A0AAD6Z295"/>
<keyword evidence="1" id="KW-0539">Nucleus</keyword>
<reference evidence="3" key="1">
    <citation type="submission" date="2023-03" db="EMBL/GenBank/DDBJ databases">
        <title>Massive genome expansion in bonnet fungi (Mycena s.s.) driven by repeated elements and novel gene families across ecological guilds.</title>
        <authorList>
            <consortium name="Lawrence Berkeley National Laboratory"/>
            <person name="Harder C.B."/>
            <person name="Miyauchi S."/>
            <person name="Viragh M."/>
            <person name="Kuo A."/>
            <person name="Thoen E."/>
            <person name="Andreopoulos B."/>
            <person name="Lu D."/>
            <person name="Skrede I."/>
            <person name="Drula E."/>
            <person name="Henrissat B."/>
            <person name="Morin E."/>
            <person name="Kohler A."/>
            <person name="Barry K."/>
            <person name="LaButti K."/>
            <person name="Morin E."/>
            <person name="Salamov A."/>
            <person name="Lipzen A."/>
            <person name="Mereny Z."/>
            <person name="Hegedus B."/>
            <person name="Baldrian P."/>
            <person name="Stursova M."/>
            <person name="Weitz H."/>
            <person name="Taylor A."/>
            <person name="Grigoriev I.V."/>
            <person name="Nagy L.G."/>
            <person name="Martin F."/>
            <person name="Kauserud H."/>
        </authorList>
    </citation>
    <scope>NUCLEOTIDE SEQUENCE</scope>
    <source>
        <strain evidence="3">CBHHK002</strain>
    </source>
</reference>
<keyword evidence="1" id="KW-0687">Ribonucleoprotein</keyword>
<evidence type="ECO:0000256" key="2">
    <source>
        <dbReference type="SAM" id="MobiDB-lite"/>
    </source>
</evidence>
<sequence length="608" mass="67587">MNRLLDLLHSALIVASLFKYFIDFFCEMWAIGTCVCASTDGLQGRELDSSHHAFPPTGPPPGTNLNHNRSIASSTVVTVLRAQDLHMYEFFAPLLGAYLIVPQQAERTGGQQVPSSYWRSYDFRWFIPPRTYPEQNMTVLRTSTRPWVPQLWSKLTTQVGEDIPLDKFALGEICAPGDAGDHAAGRSGCLIHGMLKEWGVENMPYENGSATEKGCERVSVAPQLPRRNSVYYYVPVSVAYRWRNDGMNGRLTNMRAYTLRARLPLSSAGVLVVMCIGRADLGPCADLGPPVRLDAGHSRLCKAGLRLFGKEYKLTPDAQTWPRSQNENLGIPKDAICLIFASMGQMENKGLDFIGSFYEFVLRQWTGPLFSDGSRDTDCPLLSAEAITQLDLGISGFSSLLDPYVTEAPTGKVLEWLVWINEFNVEPILALFLFYHESPHFAKMLSILHINFLLPFKAAAQNVLRFSLVTEMLKNSDATRFIVKLLPTAITASYSHHTLLAFNSATIHDYLTRTKTLDEGTLLPTLIEPPRQRSDIIKDAIPESNILLSALEWVCQLAPVALRTIIDTMTSAARRVATKQFFNAVVSVCKAQDPLDTLTDGTGRSVSE</sequence>
<protein>
    <recommendedName>
        <fullName evidence="1">U3 small nucleolar RNA-associated protein 10</fullName>
    </recommendedName>
</protein>
<proteinExistence type="inferred from homology"/>